<dbReference type="OrthoDB" id="2126698at2759"/>
<keyword evidence="1" id="KW-1133">Transmembrane helix</keyword>
<dbReference type="EMBL" id="BRPK01000003">
    <property type="protein sequence ID" value="GLB36736.1"/>
    <property type="molecule type" value="Genomic_DNA"/>
</dbReference>
<gene>
    <name evidence="2" type="primary">ERC1</name>
    <name evidence="2" type="ORF">LshimejAT787_0310230</name>
</gene>
<reference evidence="2" key="1">
    <citation type="submission" date="2022-07" db="EMBL/GenBank/DDBJ databases">
        <title>The genome of Lyophyllum shimeji provides insight into the initial evolution of ectomycorrhizal fungal genome.</title>
        <authorList>
            <person name="Kobayashi Y."/>
            <person name="Shibata T."/>
            <person name="Hirakawa H."/>
            <person name="Shigenobu S."/>
            <person name="Nishiyama T."/>
            <person name="Yamada A."/>
            <person name="Hasebe M."/>
            <person name="Kawaguchi M."/>
        </authorList>
    </citation>
    <scope>NUCLEOTIDE SEQUENCE</scope>
    <source>
        <strain evidence="2">AT787</strain>
    </source>
</reference>
<comment type="caution">
    <text evidence="2">The sequence shown here is derived from an EMBL/GenBank/DDBJ whole genome shotgun (WGS) entry which is preliminary data.</text>
</comment>
<keyword evidence="1" id="KW-0472">Membrane</keyword>
<evidence type="ECO:0000313" key="2">
    <source>
        <dbReference type="EMBL" id="GLB36736.1"/>
    </source>
</evidence>
<accession>A0A9P3PJV6</accession>
<feature type="transmembrane region" description="Helical" evidence="1">
    <location>
        <begin position="6"/>
        <end position="26"/>
    </location>
</feature>
<proteinExistence type="predicted"/>
<dbReference type="PANTHER" id="PTHR11206">
    <property type="entry name" value="MULTIDRUG RESISTANCE PROTEIN"/>
    <property type="match status" value="1"/>
</dbReference>
<evidence type="ECO:0000313" key="3">
    <source>
        <dbReference type="Proteomes" id="UP001063166"/>
    </source>
</evidence>
<name>A0A9P3PJV6_LYOSH</name>
<organism evidence="2 3">
    <name type="scientific">Lyophyllum shimeji</name>
    <name type="common">Hon-shimeji</name>
    <name type="synonym">Tricholoma shimeji</name>
    <dbReference type="NCBI Taxonomy" id="47721"/>
    <lineage>
        <taxon>Eukaryota</taxon>
        <taxon>Fungi</taxon>
        <taxon>Dikarya</taxon>
        <taxon>Basidiomycota</taxon>
        <taxon>Agaricomycotina</taxon>
        <taxon>Agaricomycetes</taxon>
        <taxon>Agaricomycetidae</taxon>
        <taxon>Agaricales</taxon>
        <taxon>Tricholomatineae</taxon>
        <taxon>Lyophyllaceae</taxon>
        <taxon>Lyophyllum</taxon>
    </lineage>
</organism>
<sequence length="145" mass="15572">MVGTEWAAFEIVALAAGVLEALPLVAQSTIMTTDQILNTIPFGIGATATTRVGHLIGSRSAAGAKRRPTHQPCSACGVPNRRWISEFMRWCAACQGRQQLGAAFNFAAYYVIALPVGITLAFHPRTQLGLQGLWIAKSWVYLSLG</sequence>
<evidence type="ECO:0000256" key="1">
    <source>
        <dbReference type="SAM" id="Phobius"/>
    </source>
</evidence>
<dbReference type="AlphaFoldDB" id="A0A9P3PJV6"/>
<protein>
    <submittedName>
        <fullName evidence="2">MatE</fullName>
    </submittedName>
</protein>
<dbReference type="Proteomes" id="UP001063166">
    <property type="component" value="Unassembled WGS sequence"/>
</dbReference>
<keyword evidence="3" id="KW-1185">Reference proteome</keyword>
<keyword evidence="1" id="KW-0812">Transmembrane</keyword>